<keyword evidence="7" id="KW-0238">DNA-binding</keyword>
<dbReference type="SMART" id="SM00482">
    <property type="entry name" value="POLAc"/>
    <property type="match status" value="1"/>
</dbReference>
<dbReference type="SUPFAM" id="SSF56672">
    <property type="entry name" value="DNA/RNA polymerases"/>
    <property type="match status" value="1"/>
</dbReference>
<evidence type="ECO:0000313" key="11">
    <source>
        <dbReference type="Proteomes" id="UP001596137"/>
    </source>
</evidence>
<sequence length="630" mass="67818">MTTTTRTGLPASYMRRHGEHTMTVHTPAGFDPHAFAAFAASEEVLGLDVETSAIDDKSARQFAPGFTVRLVQFAGPAEAWVLDPTDPAQHAAICATLADPARRFVTHTNYDPLAVWAVFGIAIGQRVIDTHLISKLIDPDERAGHGLKELTARHLDNGLRDAEAALHARMRATAPTGHRAGNAWLTWGWNHLPTDDEAYLVYAGLDAIYARRLLPALLAHCRAFTHLVRMEQWLAARATAITIRGLQLDRPYTTRLLAEIQGEHAAANARITAALGFPGASPRFAAWLDTQLTTAHITDLPRTPTGRLQITADALTALTEHHSAALPASVAELITARLVMAGTSNLIANLKSFLKAADPAGRVHPQINTLRAKTARMSITGPALQTLKKHDPRLRRCFAADPGHVLISCDFSQVEVRVAAALSDDPTLKQVIASGTDIHDATAALMYGPGFTSAQRTLSKRCTFGTLYGGGAGALAEQTGVTTDVARQVIARWRTTYPAVIAYTAQLATAKTVVTPSGRHISADPARGYANGNYMVQSTARDLLLAAVYTFATRHPQAKLWLFVHDEVIIQAPAGDAERLRTALQEAMTTTFRGVPILADAEILGTHWGHLPEATTAPTVHLATADQRAA</sequence>
<evidence type="ECO:0000256" key="3">
    <source>
        <dbReference type="ARBA" id="ARBA00022679"/>
    </source>
</evidence>
<evidence type="ECO:0000256" key="7">
    <source>
        <dbReference type="ARBA" id="ARBA00023125"/>
    </source>
</evidence>
<keyword evidence="5" id="KW-0235">DNA replication</keyword>
<dbReference type="SUPFAM" id="SSF53098">
    <property type="entry name" value="Ribonuclease H-like"/>
    <property type="match status" value="1"/>
</dbReference>
<comment type="caution">
    <text evidence="10">The sequence shown here is derived from an EMBL/GenBank/DDBJ whole genome shotgun (WGS) entry which is preliminary data.</text>
</comment>
<evidence type="ECO:0000313" key="10">
    <source>
        <dbReference type="EMBL" id="MFC6083700.1"/>
    </source>
</evidence>
<evidence type="ECO:0000256" key="4">
    <source>
        <dbReference type="ARBA" id="ARBA00022695"/>
    </source>
</evidence>
<evidence type="ECO:0000256" key="5">
    <source>
        <dbReference type="ARBA" id="ARBA00022705"/>
    </source>
</evidence>
<keyword evidence="3" id="KW-0808">Transferase</keyword>
<dbReference type="Gene3D" id="3.30.420.10">
    <property type="entry name" value="Ribonuclease H-like superfamily/Ribonuclease H"/>
    <property type="match status" value="1"/>
</dbReference>
<dbReference type="PANTHER" id="PTHR10133:SF27">
    <property type="entry name" value="DNA POLYMERASE NU"/>
    <property type="match status" value="1"/>
</dbReference>
<dbReference type="InterPro" id="IPR012337">
    <property type="entry name" value="RNaseH-like_sf"/>
</dbReference>
<evidence type="ECO:0000256" key="8">
    <source>
        <dbReference type="ARBA" id="ARBA00049244"/>
    </source>
</evidence>
<dbReference type="Gene3D" id="3.30.70.370">
    <property type="match status" value="1"/>
</dbReference>
<dbReference type="InterPro" id="IPR036397">
    <property type="entry name" value="RNaseH_sf"/>
</dbReference>
<keyword evidence="4" id="KW-0548">Nucleotidyltransferase</keyword>
<dbReference type="InterPro" id="IPR043502">
    <property type="entry name" value="DNA/RNA_pol_sf"/>
</dbReference>
<keyword evidence="6" id="KW-0239">DNA-directed DNA polymerase</keyword>
<feature type="domain" description="DNA-directed DNA polymerase family A palm" evidence="9">
    <location>
        <begin position="391"/>
        <end position="576"/>
    </location>
</feature>
<dbReference type="Proteomes" id="UP001596137">
    <property type="component" value="Unassembled WGS sequence"/>
</dbReference>
<dbReference type="InterPro" id="IPR001098">
    <property type="entry name" value="DNA-dir_DNA_pol_A_palm_dom"/>
</dbReference>
<dbReference type="Pfam" id="PF00476">
    <property type="entry name" value="DNA_pol_A"/>
    <property type="match status" value="1"/>
</dbReference>
<proteinExistence type="inferred from homology"/>
<dbReference type="EC" id="2.7.7.7" evidence="2"/>
<dbReference type="PROSITE" id="PS00447">
    <property type="entry name" value="DNA_POLYMERASE_A"/>
    <property type="match status" value="1"/>
</dbReference>
<gene>
    <name evidence="10" type="ORF">ACFP1K_21215</name>
</gene>
<evidence type="ECO:0000256" key="6">
    <source>
        <dbReference type="ARBA" id="ARBA00022932"/>
    </source>
</evidence>
<dbReference type="InterPro" id="IPR002298">
    <property type="entry name" value="DNA_polymerase_A"/>
</dbReference>
<dbReference type="InterPro" id="IPR019760">
    <property type="entry name" value="DNA-dir_DNA_pol_A_CS"/>
</dbReference>
<keyword evidence="11" id="KW-1185">Reference proteome</keyword>
<name>A0ABW1NKN6_9ACTN</name>
<evidence type="ECO:0000259" key="9">
    <source>
        <dbReference type="SMART" id="SM00482"/>
    </source>
</evidence>
<protein>
    <recommendedName>
        <fullName evidence="2">DNA-directed DNA polymerase</fullName>
        <ecNumber evidence="2">2.7.7.7</ecNumber>
    </recommendedName>
</protein>
<evidence type="ECO:0000256" key="1">
    <source>
        <dbReference type="ARBA" id="ARBA00007705"/>
    </source>
</evidence>
<dbReference type="RefSeq" id="WP_380755963.1">
    <property type="nucleotide sequence ID" value="NZ_JBHSRF010000032.1"/>
</dbReference>
<accession>A0ABW1NKN6</accession>
<dbReference type="PANTHER" id="PTHR10133">
    <property type="entry name" value="DNA POLYMERASE I"/>
    <property type="match status" value="1"/>
</dbReference>
<dbReference type="Gene3D" id="1.10.150.20">
    <property type="entry name" value="5' to 3' exonuclease, C-terminal subdomain"/>
    <property type="match status" value="1"/>
</dbReference>
<evidence type="ECO:0000256" key="2">
    <source>
        <dbReference type="ARBA" id="ARBA00012417"/>
    </source>
</evidence>
<reference evidence="11" key="1">
    <citation type="journal article" date="2019" name="Int. J. Syst. Evol. Microbiol.">
        <title>The Global Catalogue of Microorganisms (GCM) 10K type strain sequencing project: providing services to taxonomists for standard genome sequencing and annotation.</title>
        <authorList>
            <consortium name="The Broad Institute Genomics Platform"/>
            <consortium name="The Broad Institute Genome Sequencing Center for Infectious Disease"/>
            <person name="Wu L."/>
            <person name="Ma J."/>
        </authorList>
    </citation>
    <scope>NUCLEOTIDE SEQUENCE [LARGE SCALE GENOMIC DNA]</scope>
    <source>
        <strain evidence="11">JCM 30346</strain>
    </source>
</reference>
<comment type="similarity">
    <text evidence="1">Belongs to the DNA polymerase type-A family.</text>
</comment>
<dbReference type="EMBL" id="JBHSRF010000032">
    <property type="protein sequence ID" value="MFC6083700.1"/>
    <property type="molecule type" value="Genomic_DNA"/>
</dbReference>
<dbReference type="PRINTS" id="PR00868">
    <property type="entry name" value="DNAPOLI"/>
</dbReference>
<organism evidence="10 11">
    <name type="scientific">Sphaerisporangium aureirubrum</name>
    <dbReference type="NCBI Taxonomy" id="1544736"/>
    <lineage>
        <taxon>Bacteria</taxon>
        <taxon>Bacillati</taxon>
        <taxon>Actinomycetota</taxon>
        <taxon>Actinomycetes</taxon>
        <taxon>Streptosporangiales</taxon>
        <taxon>Streptosporangiaceae</taxon>
        <taxon>Sphaerisporangium</taxon>
    </lineage>
</organism>
<comment type="catalytic activity">
    <reaction evidence="8">
        <text>DNA(n) + a 2'-deoxyribonucleoside 5'-triphosphate = DNA(n+1) + diphosphate</text>
        <dbReference type="Rhea" id="RHEA:22508"/>
        <dbReference type="Rhea" id="RHEA-COMP:17339"/>
        <dbReference type="Rhea" id="RHEA-COMP:17340"/>
        <dbReference type="ChEBI" id="CHEBI:33019"/>
        <dbReference type="ChEBI" id="CHEBI:61560"/>
        <dbReference type="ChEBI" id="CHEBI:173112"/>
        <dbReference type="EC" id="2.7.7.7"/>
    </reaction>
</comment>